<feature type="domain" description="Ketosynthase family 3 (KS3)" evidence="12">
    <location>
        <begin position="2139"/>
        <end position="2565"/>
    </location>
</feature>
<feature type="domain" description="Ketosynthase family 3 (KS3)" evidence="12">
    <location>
        <begin position="33"/>
        <end position="458"/>
    </location>
</feature>
<dbReference type="InterPro" id="IPR014043">
    <property type="entry name" value="Acyl_transferase_dom"/>
</dbReference>
<feature type="region of interest" description="C-terminal hotdog fold" evidence="9">
    <location>
        <begin position="1073"/>
        <end position="1210"/>
    </location>
</feature>
<feature type="region of interest" description="Disordered" evidence="10">
    <location>
        <begin position="3535"/>
        <end position="3555"/>
    </location>
</feature>
<evidence type="ECO:0000256" key="3">
    <source>
        <dbReference type="ARBA" id="ARBA00022450"/>
    </source>
</evidence>
<dbReference type="Gene3D" id="3.30.70.3290">
    <property type="match status" value="2"/>
</dbReference>
<feature type="active site" description="Proton acceptor; for dehydratase activity" evidence="9">
    <location>
        <position position="968"/>
    </location>
</feature>
<dbReference type="PANTHER" id="PTHR43775:SF51">
    <property type="entry name" value="INACTIVE PHENOLPHTHIOCEROL SYNTHESIS POLYKETIDE SYNTHASE TYPE I PKS1-RELATED"/>
    <property type="match status" value="1"/>
</dbReference>
<comment type="pathway">
    <text evidence="2">Antibiotic biosynthesis.</text>
</comment>
<evidence type="ECO:0000256" key="6">
    <source>
        <dbReference type="ARBA" id="ARBA00023194"/>
    </source>
</evidence>
<dbReference type="Gene3D" id="3.40.47.10">
    <property type="match status" value="2"/>
</dbReference>
<dbReference type="Pfam" id="PF00109">
    <property type="entry name" value="ketoacyl-synt"/>
    <property type="match status" value="2"/>
</dbReference>
<evidence type="ECO:0000259" key="12">
    <source>
        <dbReference type="PROSITE" id="PS52004"/>
    </source>
</evidence>
<proteinExistence type="predicted"/>
<dbReference type="InterPro" id="IPR014030">
    <property type="entry name" value="Ketoacyl_synth_N"/>
</dbReference>
<dbReference type="SUPFAM" id="SSF53901">
    <property type="entry name" value="Thiolase-like"/>
    <property type="match status" value="2"/>
</dbReference>
<feature type="region of interest" description="N-terminal hotdog fold" evidence="9">
    <location>
        <begin position="936"/>
        <end position="1059"/>
    </location>
</feature>
<dbReference type="CDD" id="cd05195">
    <property type="entry name" value="enoyl_red"/>
    <property type="match status" value="1"/>
</dbReference>
<dbReference type="InterPro" id="IPR055123">
    <property type="entry name" value="SpnB-like_Rossmann"/>
</dbReference>
<dbReference type="InterPro" id="IPR032821">
    <property type="entry name" value="PKS_assoc"/>
</dbReference>
<dbReference type="Gene3D" id="3.40.366.10">
    <property type="entry name" value="Malonyl-Coenzyme A Acyl Carrier Protein, domain 2"/>
    <property type="match status" value="2"/>
</dbReference>
<sequence length="3738" mass="387223">MPEDDKLLGYLRRVTADLHDTRGRLREIEAAAHEPIAVVGMACRFPGGVATPEDLWHLVREGSDAITPFPDDRGWDLDARYDPDPDAPGRTYVREGGFLHDAGDFDADFFGISPREADAMDPQQRLLLEASWEAVERAGIDPASLKGRAAGVFVGAVALDYGPPLDAADGIEGHLMTGTTTSVVSGRIAYTLGLQGPAVTVDTACSSSLVALHLAVRSLRQGECGLALAGGVTVMPTLGTFMGFSRQRGLAPDGRCKPFSAAADGFGPAEGAGVLCLERLSDARRNGHRVLAVVRGTAVNQDGASSGLSAPNGPAQQQVIRAALADAGLEGSDVDVVEAHGTGTKLGDPIEAGALLATYGQGRDPERPLWLGSVKSNIGHTQAAAGAAGIIKTVLGLRHQELPRTLHADEPSPHVDWSAGTLRLLTRAVPWPRAERPRRAGVSSFGVSGTNAHVILEEAPAAEEPRTAEAPAAEETRTARTLPLVPWVLSAKSADALRDQCARLAAHTEAHPDRTPADIGLTLATARTAFDHRAVLLTRDRAEGADLLRQYASGAEPVALVSGTVRDSIGPVFVFPGQGSQWTGMAVELLDASPVFARRMDECAAALAPHLDVPLLEALRDEAALERVEVVQPALWAVMVSLAEVWQSYGVRPAAIVGHSQGEIAAAVVAGALTLEDGARVVALRSRALTAVAGRGGMASVTAPADDVRRVVESHRGALSVAAVNGPSHVVVSGDAAALDALLAAYEADGVRTRRIPVDYASHSVHMEEIRAEVEKAASGLSPRPSDVPFHSTVTAGKADTTTLDAAYWYRNLRSQVRFEDTVRGLLDAGFRHFVEVSPHPVLTPGVERTAEDHGSDASVVGTLRRGDGGEPRLLRSLAEAHAAGTRVDWSRVFDATGAVHVDLPTYAFQRRRHWLDSATSAVVDAAATGMEPVGHPLLDAGVPLPDCDGHLFTGRWSLRTHPWLADHTVGGRAVVPGSALVETVLRAADAVGCDRLEELSIETPIVLPADRGALRVQVMVGGPEDGDGRRAVGVYVCDTEGVWARHARATLTAAPDRHEPAGLDDWPPADGARQVDTSGLYERLAAAGLSYGPVFRGLGTVWSRGDEIYAEVTLPDEARAAADGFGLHPALLDAALHAWPAREDDLTSAELPFLWTGVSLYATGASRLRVRLTPVTGGGMSVLLADEAGRPVASADTLVTRPLQDAGPAAGRGAGTLHRVHWTPVPVPAAGTEPAADAPVLAFVGPEIPGAGLDAGTSRHDDLTGLAEQLADGRCPAPAYVLASTAQGPALPAGAEGDTAQEALAAAGRALDLVQSWLADEAFAATGAKLVLLTRGAVAVGPGEGVPGLAATPVWGLVRSAQSEHPGRFVLADLDHDPGSLAALPSALGTGEPQLALRRGEALVPRLTAVPDTPELPDTPWRLRTTPGAALDGIAPVPETAAARPLGERDVRVDVRAAGVNFRDVLISLGTYPDAESARMGSEGAGVVTGIGPGVTGVAVGDRVMGLGGDWFGSSTVVDERVVVGVPEGWSFVEAASVPVAFVTAFYALVDVAGVRSGESVLVHAAAGGVGMAAVQLARWLGAEVWATASESKWSVVRGLGVAGERIASSRSVGFAEVFGRGVGSGVDVVVDSLAGELVDASLGLVRPGGRFVELGKADVRDPGEVAAAYEGVTYRAFDLVEAGPDRMGEMLREVVRLFESGVLTRLPLGVWDVRRAGEAFALMSRAGHVGKLVLDVPAATGTAAVSSVGGGGWVLVSGGSGVLGGVVARYLVGVRGVRRLVLLSRGGGDVGGLVGELSGWGAEVRVVVCDVADRVALEGVVGGLPGGVSGVVHAAGVLDDVVVEGLSGERLRGVLAAKVVGGWNLHEVMAGSEGLFVLFSSAAGVLGAAGQANYAAGNAFLDGLAAFRRARGLSGVSVAWGLWEERSVMTGGLERSDLARMRRMGVLPMSTEDGLRLLDTAERSPESAVLAARLDTRSLAAGDAADHPLLRGLVRKPAAPRRRSLTDAATGTADRATALRDSLLRQPPDARRATLLDLVRAQVTTVLGHADAGTIAPDRAFRDLGLDSLTAVDLRNRLGAATGLRLPATVAFDHPNCSALAGHLLGEVLGAEADEAEPTATAPGRDGHEAPGTSTSDDPIAIVGMACRYPGGVTTPEDLWRLVDSGGDAIGPLPANRGWDLDTLYDPDPDTPGRAYVREGGFLHDAGRFDAEFFGISPVEALATDPQQRLLLETGWEAVERAGIVPASLRGSRTGVFVGSHYQEYGPRLHQAGQGTEGHLITGTAGSVVSGRIAYVLGLEGPAVTVDTACSSSLVALHLAVRALRAGECDLALAGGVAVMPGPGALMGFSRQRGLAPDGRCKPFAEAADGTSLAEGAGVLLVERLSDARRSGHPVLALVRGTATNQDGASNGLSAPNGPSQQRVIRAALADARLTTSDVDAVEAHGTGTRLGDPIEAQAVLATYGADRADRVPVRLGSVKSNIGHTQAAAGAAGVIKMVQALHHAVLPRSLHLDKPSDHVDWTSGDVELLRDPVAWPAGERPRRAGVSSFGISGTNAHVIIEEAPRERRPAPDTAPTPGAAGGLPVRALPWVLSGHSPAALRDQARRLLAHLRQQPPGAAPAPRDLAVALATRRSPFTHRAVVTGEEHDDLASGLAALAAGRPAPHLVTGAAPAGRTAVLFTGQGSQRAGMAGQLHRTHPVFAAAFDAVCARFDALLPDEPPLRDVVFDTGETAARTLTGTLHAQCALFAVEVALYRLLASWGLRPDAVAGHSVGEITAAHVAGALTLADACTLVAARGRLMRSLPEDGAMVAVRLPEAEVEPLLAGRAHEVGLAAVNGPDSVVLSGAADAVDEIVGRLEQRGARTRRLTVSHAFHSPLMEPVLAPLRAELAGLAAAVPEIPVMSHLTGDFLPSDRPVEPEHWVRHVREPVRFADGVAALAARGATTFLEIGPDAVLSAMGQDSAPEAEFIPTLRAKKAEHAGDAEHAAEDEAAALTQTVGQLFVRGTDIDWSAVLGVPDDAPSTADLPTYAFQRTEYWLPSEGGARGPGRAGLVPHDGDDAALAAELGLGDPESAATLLPLLAAYRRRRDDDARVDGWRHRTAWTTAAVPPAAPAGTWILPVHAEQADDPWVTGLVAALSAGGVRPVLLPCAGDAALAGLLRSATGDAGPVSGILSLFALAPGRHPAHDALPQGTVLTLALLRALEESGSRVPVWHATRAAAAVGPAERVHHPEQLAVRALGRVAVLESSRHWAGTVDLPERIDAWTGGRLAAVLAHSAADGERGSGHESENDIAVRGAGLFARRVVQAPAPAPAPVTVDAGAATPWPPTGTVVVTDATSPLGRQVALHLARGGAEHLLLVTRPAPADPQAAPAGADTATASAGTPPEPTDATEALRAELTALGARADFTARDLGDRAEAAALLDGIPPTGPLTVVVPTRTASGGSTLAQHTAPGLQEMLRADARAARHLHDLTRDRTEPAAFVLLTTLAATVGAPGRAGPALADALLDALAEERRSAGLPVTRVALGPWAGAEPAEDTTEDTAPARDGGLLPMRPDLALRAVDRAVRARETGTAVFDADWERVAAHAAATPAARPTARLFDGVPALRDAVRGTGSAREDTGAEDPQEFRRRLGTLPANERSAEMLRLVRTHAALVLGHGTDAVVAPDRGFVEMGFDSLTATRLRNRLGAATGLQISAATVLECPTPQTLADHLLGLCTAPRARTRPRLRPRDRD</sequence>
<dbReference type="PROSITE" id="PS50075">
    <property type="entry name" value="CARRIER"/>
    <property type="match status" value="2"/>
</dbReference>
<keyword evidence="8" id="KW-0012">Acyltransferase</keyword>
<feature type="domain" description="Carrier" evidence="11">
    <location>
        <begin position="3646"/>
        <end position="3721"/>
    </location>
</feature>
<evidence type="ECO:0000256" key="10">
    <source>
        <dbReference type="SAM" id="MobiDB-lite"/>
    </source>
</evidence>
<evidence type="ECO:0000256" key="7">
    <source>
        <dbReference type="ARBA" id="ARBA00023268"/>
    </source>
</evidence>
<dbReference type="InterPro" id="IPR014031">
    <property type="entry name" value="Ketoacyl_synth_C"/>
</dbReference>
<keyword evidence="4" id="KW-0597">Phosphoprotein</keyword>
<dbReference type="Pfam" id="PF02801">
    <property type="entry name" value="Ketoacyl-synt_C"/>
    <property type="match status" value="2"/>
</dbReference>
<dbReference type="PROSITE" id="PS00012">
    <property type="entry name" value="PHOSPHOPANTETHEINE"/>
    <property type="match status" value="2"/>
</dbReference>
<evidence type="ECO:0000256" key="2">
    <source>
        <dbReference type="ARBA" id="ARBA00004792"/>
    </source>
</evidence>
<feature type="domain" description="PKS/mFAS DH" evidence="13">
    <location>
        <begin position="936"/>
        <end position="1210"/>
    </location>
</feature>
<evidence type="ECO:0000313" key="14">
    <source>
        <dbReference type="EMBL" id="ATL73034.1"/>
    </source>
</evidence>
<dbReference type="Pfam" id="PF00698">
    <property type="entry name" value="Acyl_transf_1"/>
    <property type="match status" value="2"/>
</dbReference>
<dbReference type="InterPro" id="IPR002364">
    <property type="entry name" value="Quin_OxRdtase/zeta-crystal_CS"/>
</dbReference>
<dbReference type="InterPro" id="IPR020843">
    <property type="entry name" value="ER"/>
</dbReference>
<accession>A0A291S098</accession>
<dbReference type="NCBIfam" id="NF045894">
    <property type="entry name" value="PKS_plus_SDR"/>
    <property type="match status" value="1"/>
</dbReference>
<dbReference type="Gene3D" id="3.40.50.11460">
    <property type="match status" value="2"/>
</dbReference>
<dbReference type="FunFam" id="1.10.1200.10:FF:000007">
    <property type="entry name" value="Probable polyketide synthase pks17"/>
    <property type="match status" value="1"/>
</dbReference>
<dbReference type="Gene3D" id="3.40.50.720">
    <property type="entry name" value="NAD(P)-binding Rossmann-like Domain"/>
    <property type="match status" value="2"/>
</dbReference>
<comment type="cofactor">
    <cofactor evidence="1">
        <name>pantetheine 4'-phosphate</name>
        <dbReference type="ChEBI" id="CHEBI:47942"/>
    </cofactor>
</comment>
<dbReference type="InterPro" id="IPR020806">
    <property type="entry name" value="PKS_PP-bd"/>
</dbReference>
<organism evidence="14">
    <name type="scientific">Streptomyces pactum</name>
    <dbReference type="NCBI Taxonomy" id="68249"/>
    <lineage>
        <taxon>Bacteria</taxon>
        <taxon>Bacillati</taxon>
        <taxon>Actinomycetota</taxon>
        <taxon>Actinomycetes</taxon>
        <taxon>Kitasatosporales</taxon>
        <taxon>Streptomycetaceae</taxon>
        <taxon>Streptomyces</taxon>
    </lineage>
</organism>
<dbReference type="InterPro" id="IPR013968">
    <property type="entry name" value="PKS_KR"/>
</dbReference>
<feature type="domain" description="Carrier" evidence="11">
    <location>
        <begin position="2035"/>
        <end position="2110"/>
    </location>
</feature>
<evidence type="ECO:0000256" key="5">
    <source>
        <dbReference type="ARBA" id="ARBA00022679"/>
    </source>
</evidence>
<dbReference type="GO" id="GO:0004312">
    <property type="term" value="F:fatty acid synthase activity"/>
    <property type="evidence" value="ECO:0007669"/>
    <property type="project" value="TreeGrafter"/>
</dbReference>
<dbReference type="FunFam" id="3.40.47.10:FF:000019">
    <property type="entry name" value="Polyketide synthase type I"/>
    <property type="match status" value="2"/>
</dbReference>
<dbReference type="PROSITE" id="PS01162">
    <property type="entry name" value="QOR_ZETA_CRYSTAL"/>
    <property type="match status" value="1"/>
</dbReference>
<dbReference type="FunFam" id="3.40.366.10:FF:000002">
    <property type="entry name" value="Probable polyketide synthase 2"/>
    <property type="match status" value="1"/>
</dbReference>
<dbReference type="Pfam" id="PF14765">
    <property type="entry name" value="PS-DH"/>
    <property type="match status" value="1"/>
</dbReference>
<dbReference type="Pfam" id="PF08240">
    <property type="entry name" value="ADH_N"/>
    <property type="match status" value="1"/>
</dbReference>
<dbReference type="Pfam" id="PF21089">
    <property type="entry name" value="PKS_DH_N"/>
    <property type="match status" value="1"/>
</dbReference>
<feature type="active site" description="Proton donor; for dehydratase activity" evidence="9">
    <location>
        <position position="1134"/>
    </location>
</feature>
<feature type="compositionally biased region" description="Low complexity" evidence="10">
    <location>
        <begin position="3369"/>
        <end position="3388"/>
    </location>
</feature>
<reference evidence="14" key="1">
    <citation type="journal article" date="2017" name="Org. Lett.">
        <title>Genome Mining and Activation of a Silent PKS/NRPS Gene Cluster Direct the Production of Totopotensamides.</title>
        <authorList>
            <person name="Chen R."/>
            <person name="Zhang Q."/>
            <person name="Tan B."/>
            <person name="Zheng L."/>
            <person name="Li H."/>
            <person name="Zhu Y."/>
            <person name="Zhang C."/>
        </authorList>
    </citation>
    <scope>NUCLEOTIDE SEQUENCE</scope>
    <source>
        <strain evidence="14">SCSIO 02999</strain>
    </source>
</reference>
<dbReference type="Pfam" id="PF08990">
    <property type="entry name" value="Docking"/>
    <property type="match status" value="1"/>
</dbReference>
<dbReference type="CDD" id="cd00833">
    <property type="entry name" value="PKS"/>
    <property type="match status" value="2"/>
</dbReference>
<dbReference type="GO" id="GO:0004315">
    <property type="term" value="F:3-oxoacyl-[acyl-carrier-protein] synthase activity"/>
    <property type="evidence" value="ECO:0007669"/>
    <property type="project" value="InterPro"/>
</dbReference>
<keyword evidence="6" id="KW-0045">Antibiotic biosynthesis</keyword>
<dbReference type="SMART" id="SM00825">
    <property type="entry name" value="PKS_KS"/>
    <property type="match status" value="2"/>
</dbReference>
<feature type="region of interest" description="Disordered" evidence="10">
    <location>
        <begin position="2118"/>
        <end position="2139"/>
    </location>
</feature>
<dbReference type="GO" id="GO:0016491">
    <property type="term" value="F:oxidoreductase activity"/>
    <property type="evidence" value="ECO:0007669"/>
    <property type="project" value="InterPro"/>
</dbReference>
<dbReference type="GO" id="GO:0033068">
    <property type="term" value="P:macrolide biosynthetic process"/>
    <property type="evidence" value="ECO:0007669"/>
    <property type="project" value="UniProtKB-ARBA"/>
</dbReference>
<dbReference type="SUPFAM" id="SSF47336">
    <property type="entry name" value="ACP-like"/>
    <property type="match status" value="2"/>
</dbReference>
<protein>
    <submittedName>
        <fullName evidence="14">Type I modular polyketide synthase</fullName>
    </submittedName>
</protein>
<dbReference type="InterPro" id="IPR006162">
    <property type="entry name" value="Ppantetheine_attach_site"/>
</dbReference>
<keyword evidence="5" id="KW-0808">Transferase</keyword>
<dbReference type="Gene3D" id="6.10.140.1830">
    <property type="match status" value="1"/>
</dbReference>
<dbReference type="Gene3D" id="3.10.129.110">
    <property type="entry name" value="Polyketide synthase dehydratase"/>
    <property type="match status" value="1"/>
</dbReference>
<name>A0A291S098_9ACTN</name>
<dbReference type="InterPro" id="IPR042104">
    <property type="entry name" value="PKS_dehydratase_sf"/>
</dbReference>
<dbReference type="GO" id="GO:0006633">
    <property type="term" value="P:fatty acid biosynthetic process"/>
    <property type="evidence" value="ECO:0007669"/>
    <property type="project" value="InterPro"/>
</dbReference>
<evidence type="ECO:0000256" key="4">
    <source>
        <dbReference type="ARBA" id="ARBA00022553"/>
    </source>
</evidence>
<dbReference type="InterPro" id="IPR020807">
    <property type="entry name" value="PKS_DH"/>
</dbReference>
<dbReference type="InterPro" id="IPR009081">
    <property type="entry name" value="PP-bd_ACP"/>
</dbReference>
<dbReference type="InterPro" id="IPR016035">
    <property type="entry name" value="Acyl_Trfase/lysoPLipase"/>
</dbReference>
<evidence type="ECO:0000259" key="13">
    <source>
        <dbReference type="PROSITE" id="PS52019"/>
    </source>
</evidence>
<dbReference type="InterPro" id="IPR020841">
    <property type="entry name" value="PKS_Beta-ketoAc_synthase_dom"/>
</dbReference>
<feature type="region of interest" description="Disordered" evidence="10">
    <location>
        <begin position="845"/>
        <end position="866"/>
    </location>
</feature>
<dbReference type="InterPro" id="IPR001227">
    <property type="entry name" value="Ac_transferase_dom_sf"/>
</dbReference>
<dbReference type="SMART" id="SM00826">
    <property type="entry name" value="PKS_DH"/>
    <property type="match status" value="1"/>
</dbReference>
<dbReference type="InterPro" id="IPR011032">
    <property type="entry name" value="GroES-like_sf"/>
</dbReference>
<dbReference type="CDD" id="cd08952">
    <property type="entry name" value="KR_1_SDR_x"/>
    <property type="match status" value="1"/>
</dbReference>
<dbReference type="PROSITE" id="PS52004">
    <property type="entry name" value="KS3_2"/>
    <property type="match status" value="2"/>
</dbReference>
<dbReference type="GO" id="GO:0031177">
    <property type="term" value="F:phosphopantetheine binding"/>
    <property type="evidence" value="ECO:0007669"/>
    <property type="project" value="InterPro"/>
</dbReference>
<dbReference type="EMBL" id="MG012231">
    <property type="protein sequence ID" value="ATL73034.1"/>
    <property type="molecule type" value="Genomic_DNA"/>
</dbReference>
<keyword evidence="7" id="KW-0511">Multifunctional enzyme</keyword>
<dbReference type="SMART" id="SM01294">
    <property type="entry name" value="PKS_PP_betabranch"/>
    <property type="match status" value="1"/>
</dbReference>
<dbReference type="InterPro" id="IPR049551">
    <property type="entry name" value="PKS_DH_C"/>
</dbReference>
<dbReference type="Pfam" id="PF22953">
    <property type="entry name" value="SpnB_Rossmann"/>
    <property type="match status" value="1"/>
</dbReference>
<dbReference type="PROSITE" id="PS00606">
    <property type="entry name" value="KS3_1"/>
    <property type="match status" value="2"/>
</dbReference>
<feature type="region of interest" description="Disordered" evidence="10">
    <location>
        <begin position="3369"/>
        <end position="3394"/>
    </location>
</feature>
<dbReference type="SMART" id="SM00822">
    <property type="entry name" value="PKS_KR"/>
    <property type="match status" value="2"/>
</dbReference>
<dbReference type="SMART" id="SM00823">
    <property type="entry name" value="PKS_PP"/>
    <property type="match status" value="2"/>
</dbReference>
<evidence type="ECO:0000256" key="8">
    <source>
        <dbReference type="ARBA" id="ARBA00023315"/>
    </source>
</evidence>
<dbReference type="Pfam" id="PF08659">
    <property type="entry name" value="KR"/>
    <property type="match status" value="2"/>
</dbReference>
<dbReference type="GO" id="GO:0008270">
    <property type="term" value="F:zinc ion binding"/>
    <property type="evidence" value="ECO:0007669"/>
    <property type="project" value="InterPro"/>
</dbReference>
<dbReference type="SUPFAM" id="SSF55048">
    <property type="entry name" value="Probable ACP-binding domain of malonyl-CoA ACP transacylase"/>
    <property type="match status" value="2"/>
</dbReference>
<dbReference type="InterPro" id="IPR036736">
    <property type="entry name" value="ACP-like_sf"/>
</dbReference>
<dbReference type="InterPro" id="IPR050091">
    <property type="entry name" value="PKS_NRPS_Biosynth_Enz"/>
</dbReference>
<dbReference type="InterPro" id="IPR018201">
    <property type="entry name" value="Ketoacyl_synth_AS"/>
</dbReference>
<dbReference type="InterPro" id="IPR057326">
    <property type="entry name" value="KR_dom"/>
</dbReference>
<evidence type="ECO:0000256" key="9">
    <source>
        <dbReference type="PROSITE-ProRule" id="PRU01363"/>
    </source>
</evidence>
<dbReference type="SMART" id="SM00827">
    <property type="entry name" value="PKS_AT"/>
    <property type="match status" value="2"/>
</dbReference>
<keyword evidence="3" id="KW-0596">Phosphopantetheine</keyword>
<dbReference type="Gene3D" id="3.90.180.10">
    <property type="entry name" value="Medium-chain alcohol dehydrogenases, catalytic domain"/>
    <property type="match status" value="1"/>
</dbReference>
<dbReference type="SUPFAM" id="SSF52151">
    <property type="entry name" value="FabD/lysophospholipase-like"/>
    <property type="match status" value="2"/>
</dbReference>
<dbReference type="SUPFAM" id="SSF50129">
    <property type="entry name" value="GroES-like"/>
    <property type="match status" value="1"/>
</dbReference>
<dbReference type="PROSITE" id="PS52019">
    <property type="entry name" value="PKS_MFAS_DH"/>
    <property type="match status" value="1"/>
</dbReference>
<evidence type="ECO:0000259" key="11">
    <source>
        <dbReference type="PROSITE" id="PS50075"/>
    </source>
</evidence>
<dbReference type="Pfam" id="PF13602">
    <property type="entry name" value="ADH_zinc_N_2"/>
    <property type="match status" value="1"/>
</dbReference>
<dbReference type="InterPro" id="IPR015083">
    <property type="entry name" value="NorB/c/GfsB-D-like_docking"/>
</dbReference>
<dbReference type="InterPro" id="IPR016039">
    <property type="entry name" value="Thiolase-like"/>
</dbReference>
<dbReference type="InterPro" id="IPR049552">
    <property type="entry name" value="PKS_DH_N"/>
</dbReference>
<dbReference type="InterPro" id="IPR036291">
    <property type="entry name" value="NAD(P)-bd_dom_sf"/>
</dbReference>
<dbReference type="InterPro" id="IPR049900">
    <property type="entry name" value="PKS_mFAS_DH"/>
</dbReference>
<evidence type="ECO:0000256" key="1">
    <source>
        <dbReference type="ARBA" id="ARBA00001957"/>
    </source>
</evidence>
<dbReference type="InterPro" id="IPR013154">
    <property type="entry name" value="ADH-like_N"/>
</dbReference>
<dbReference type="Pfam" id="PF00550">
    <property type="entry name" value="PP-binding"/>
    <property type="match status" value="2"/>
</dbReference>
<dbReference type="SMART" id="SM00829">
    <property type="entry name" value="PKS_ER"/>
    <property type="match status" value="1"/>
</dbReference>
<dbReference type="PANTHER" id="PTHR43775">
    <property type="entry name" value="FATTY ACID SYNTHASE"/>
    <property type="match status" value="1"/>
</dbReference>
<dbReference type="Gene3D" id="1.10.1200.10">
    <property type="entry name" value="ACP-like"/>
    <property type="match status" value="2"/>
</dbReference>
<dbReference type="InterPro" id="IPR016036">
    <property type="entry name" value="Malonyl_transacylase_ACP-bd"/>
</dbReference>
<dbReference type="Pfam" id="PF16197">
    <property type="entry name" value="KAsynt_C_assoc"/>
    <property type="match status" value="2"/>
</dbReference>
<dbReference type="SUPFAM" id="SSF51735">
    <property type="entry name" value="NAD(P)-binding Rossmann-fold domains"/>
    <property type="match status" value="5"/>
</dbReference>